<dbReference type="PANTHER" id="PTHR31635:SF196">
    <property type="entry name" value="REVERSE TRANSCRIPTASE DOMAIN-CONTAINING PROTEIN-RELATED"/>
    <property type="match status" value="1"/>
</dbReference>
<feature type="coiled-coil region" evidence="1">
    <location>
        <begin position="37"/>
        <end position="64"/>
    </location>
</feature>
<dbReference type="PANTHER" id="PTHR31635">
    <property type="entry name" value="REVERSE TRANSCRIPTASE DOMAIN-CONTAINING PROTEIN-RELATED"/>
    <property type="match status" value="1"/>
</dbReference>
<name>A0A8D0CF00_SALMN</name>
<accession>A0A8D0CF00</accession>
<dbReference type="Ensembl" id="ENSSMRT00000024262.1">
    <property type="protein sequence ID" value="ENSSMRP00000020708.1"/>
    <property type="gene ID" value="ENSSMRG00000016107.1"/>
</dbReference>
<evidence type="ECO:0000313" key="3">
    <source>
        <dbReference type="Proteomes" id="UP000694421"/>
    </source>
</evidence>
<dbReference type="Proteomes" id="UP000694421">
    <property type="component" value="Unplaced"/>
</dbReference>
<dbReference type="AlphaFoldDB" id="A0A8D0CF00"/>
<organism evidence="2 3">
    <name type="scientific">Salvator merianae</name>
    <name type="common">Argentine black and white tegu</name>
    <name type="synonym">Tupinambis merianae</name>
    <dbReference type="NCBI Taxonomy" id="96440"/>
    <lineage>
        <taxon>Eukaryota</taxon>
        <taxon>Metazoa</taxon>
        <taxon>Chordata</taxon>
        <taxon>Craniata</taxon>
        <taxon>Vertebrata</taxon>
        <taxon>Euteleostomi</taxon>
        <taxon>Lepidosauria</taxon>
        <taxon>Squamata</taxon>
        <taxon>Bifurcata</taxon>
        <taxon>Unidentata</taxon>
        <taxon>Episquamata</taxon>
        <taxon>Laterata</taxon>
        <taxon>Teiioidea</taxon>
        <taxon>Teiidae</taxon>
        <taxon>Salvator</taxon>
    </lineage>
</organism>
<proteinExistence type="predicted"/>
<keyword evidence="1" id="KW-0175">Coiled coil</keyword>
<reference evidence="2" key="2">
    <citation type="submission" date="2025-09" db="UniProtKB">
        <authorList>
            <consortium name="Ensembl"/>
        </authorList>
    </citation>
    <scope>IDENTIFICATION</scope>
</reference>
<reference evidence="2" key="1">
    <citation type="submission" date="2025-08" db="UniProtKB">
        <authorList>
            <consortium name="Ensembl"/>
        </authorList>
    </citation>
    <scope>IDENTIFICATION</scope>
</reference>
<sequence length="261" mass="30824">ECFAQCSIHTKFTPQLLWETMKAVIRGSCISHSHWIHKQSKLEYEKLMAEIKQLEMQHQNTGSKMVLVQLSLFRATGIKTTQKSFWYLGVNIPLNLSKLFQCNYVPLWKKIKKDLGRWTQKNLLFLSRIAAVKMIIIPKLLYLFQTIPFYLPESELKKWERILNKFIFEGKRPRLAKKHYYKTKEMGGWGYPNLCYFAAFQIRHLFLSSHPSRKWWLKSEMRALLHSLLCGLNQWVWTNQNSTICRMALVQSSPCPEAHGL</sequence>
<evidence type="ECO:0000313" key="2">
    <source>
        <dbReference type="Ensembl" id="ENSSMRP00000020708.1"/>
    </source>
</evidence>
<dbReference type="GeneTree" id="ENSGT01120000275297"/>
<evidence type="ECO:0008006" key="4">
    <source>
        <dbReference type="Google" id="ProtNLM"/>
    </source>
</evidence>
<protein>
    <recommendedName>
        <fullName evidence="4">Reverse transcriptase</fullName>
    </recommendedName>
</protein>
<evidence type="ECO:0000256" key="1">
    <source>
        <dbReference type="SAM" id="Coils"/>
    </source>
</evidence>
<keyword evidence="3" id="KW-1185">Reference proteome</keyword>